<name>A0AAE7WI95_9CAUD</name>
<proteinExistence type="predicted"/>
<dbReference type="GeneID" id="77925557"/>
<evidence type="ECO:0000313" key="1">
    <source>
        <dbReference type="EMBL" id="QYN80179.1"/>
    </source>
</evidence>
<evidence type="ECO:0000313" key="2">
    <source>
        <dbReference type="Proteomes" id="UP000828441"/>
    </source>
</evidence>
<dbReference type="InterPro" id="IPR056941">
    <property type="entry name" value="Mrh-like"/>
</dbReference>
<organism evidence="1 2">
    <name type="scientific">Kosakonia phage 305</name>
    <dbReference type="NCBI Taxonomy" id="2863193"/>
    <lineage>
        <taxon>Viruses</taxon>
        <taxon>Duplodnaviria</taxon>
        <taxon>Heunggongvirae</taxon>
        <taxon>Uroviricota</taxon>
        <taxon>Caudoviricetes</taxon>
        <taxon>Pantevenvirales</taxon>
        <taxon>Straboviridae</taxon>
        <taxon>Tevenvirinae</taxon>
        <taxon>Kanagawavirus</taxon>
        <taxon>Kanagawavirus threeohfive</taxon>
    </lineage>
</organism>
<keyword evidence="2" id="KW-1185">Reference proteome</keyword>
<sequence length="170" mass="19942">MTAVVHNYAVRITRKLKKPDERGNEWVSDIIVNEIAFIEGAGRYNDRIEDLVASFKSIPLPEDIMVELAHNWTGSLPEGCPWGIIRSLTKDGYISPSDAKGWFSYDSEEKAERQKFYVQCLDDISYFRYKLWNESSLAYVNWKPSENMRKTIEDGQPYSTYKPLIREWWM</sequence>
<reference evidence="2" key="1">
    <citation type="journal article" date="2021" name="Viruses">
        <title>Novel Viruses That Lyse Plant and Human Strains of Kosakonia cowanii.</title>
        <authorList>
            <person name="Petrzik K."/>
            <person name="Brazdova S."/>
            <person name="Krawczyk K."/>
        </authorList>
    </citation>
    <scope>NUCLEOTIDE SEQUENCE [LARGE SCALE GENOMIC DNA]</scope>
</reference>
<protein>
    <submittedName>
        <fullName evidence="1">Uncharacterized protein</fullName>
    </submittedName>
</protein>
<dbReference type="Proteomes" id="UP000828441">
    <property type="component" value="Segment"/>
</dbReference>
<dbReference type="RefSeq" id="YP_010649985.1">
    <property type="nucleotide sequence ID" value="NC_070776.1"/>
</dbReference>
<dbReference type="EMBL" id="MZ348423">
    <property type="protein sequence ID" value="QYN80179.1"/>
    <property type="molecule type" value="Genomic_DNA"/>
</dbReference>
<dbReference type="Pfam" id="PF24070">
    <property type="entry name" value="T4_MRH"/>
    <property type="match status" value="1"/>
</dbReference>
<dbReference type="KEGG" id="vg:77925557"/>
<accession>A0AAE7WI95</accession>